<accession>A0A8T2L7Y4</accession>
<evidence type="ECO:0000256" key="6">
    <source>
        <dbReference type="ARBA" id="ARBA00022757"/>
    </source>
</evidence>
<dbReference type="Gene3D" id="6.10.140.60">
    <property type="match status" value="1"/>
</dbReference>
<protein>
    <recommendedName>
        <fullName evidence="3">pepsin A</fullName>
        <ecNumber evidence="3">3.4.23.1</ecNumber>
    </recommendedName>
</protein>
<feature type="disulfide bond" evidence="10">
    <location>
        <begin position="173"/>
        <end position="178"/>
    </location>
</feature>
<dbReference type="PROSITE" id="PS00141">
    <property type="entry name" value="ASP_PROTEASE"/>
    <property type="match status" value="2"/>
</dbReference>
<feature type="disulfide bond" evidence="10">
    <location>
        <begin position="332"/>
        <end position="336"/>
    </location>
</feature>
<feature type="active site" evidence="9">
    <location>
        <position position="341"/>
    </location>
</feature>
<evidence type="ECO:0000313" key="13">
    <source>
        <dbReference type="EMBL" id="KAG9268068.1"/>
    </source>
</evidence>
<name>A0A8T2L7Y4_ASTMX</name>
<dbReference type="SUPFAM" id="SSF50630">
    <property type="entry name" value="Acid proteases"/>
    <property type="match status" value="1"/>
</dbReference>
<evidence type="ECO:0000259" key="12">
    <source>
        <dbReference type="PROSITE" id="PS51767"/>
    </source>
</evidence>
<dbReference type="Pfam" id="PF00026">
    <property type="entry name" value="Asp"/>
    <property type="match status" value="1"/>
</dbReference>
<dbReference type="GO" id="GO:0004190">
    <property type="term" value="F:aspartic-type endopeptidase activity"/>
    <property type="evidence" value="ECO:0007669"/>
    <property type="project" value="UniProtKB-KW"/>
</dbReference>
<evidence type="ECO:0000256" key="9">
    <source>
        <dbReference type="PIRSR" id="PIRSR601461-1"/>
    </source>
</evidence>
<organism evidence="13 14">
    <name type="scientific">Astyanax mexicanus</name>
    <name type="common">Blind cave fish</name>
    <name type="synonym">Astyanax fasciatus mexicanus</name>
    <dbReference type="NCBI Taxonomy" id="7994"/>
    <lineage>
        <taxon>Eukaryota</taxon>
        <taxon>Metazoa</taxon>
        <taxon>Chordata</taxon>
        <taxon>Craniata</taxon>
        <taxon>Vertebrata</taxon>
        <taxon>Euteleostomi</taxon>
        <taxon>Actinopterygii</taxon>
        <taxon>Neopterygii</taxon>
        <taxon>Teleostei</taxon>
        <taxon>Ostariophysi</taxon>
        <taxon>Characiformes</taxon>
        <taxon>Characoidei</taxon>
        <taxon>Acestrorhamphidae</taxon>
        <taxon>Acestrorhamphinae</taxon>
        <taxon>Astyanax</taxon>
    </lineage>
</organism>
<dbReference type="FunFam" id="2.40.70.10:FF:000004">
    <property type="entry name" value="Pepsin A"/>
    <property type="match status" value="1"/>
</dbReference>
<dbReference type="InterPro" id="IPR001969">
    <property type="entry name" value="Aspartic_peptidase_AS"/>
</dbReference>
<proteinExistence type="inferred from homology"/>
<dbReference type="Gene3D" id="2.40.70.10">
    <property type="entry name" value="Acid Proteases"/>
    <property type="match status" value="2"/>
</dbReference>
<dbReference type="EC" id="3.4.23.1" evidence="3"/>
<evidence type="ECO:0000256" key="2">
    <source>
        <dbReference type="ARBA" id="ARBA00007447"/>
    </source>
</evidence>
<feature type="domain" description="Peptidase A1" evidence="12">
    <location>
        <begin position="142"/>
        <end position="444"/>
    </location>
</feature>
<dbReference type="InterPro" id="IPR033121">
    <property type="entry name" value="PEPTIDASE_A1"/>
</dbReference>
<comment type="function">
    <text evidence="1">Shows particularly broad specificity; although bonds involving phenylalanine and leucine are preferred, many others are also cleaved to some extent.</text>
</comment>
<keyword evidence="7 11" id="KW-0378">Hydrolase</keyword>
<evidence type="ECO:0000256" key="8">
    <source>
        <dbReference type="ARBA" id="ARBA00023157"/>
    </source>
</evidence>
<dbReference type="EMBL" id="JAICCE010000015">
    <property type="protein sequence ID" value="KAG9268068.1"/>
    <property type="molecule type" value="Genomic_DNA"/>
</dbReference>
<dbReference type="FunFam" id="2.40.70.10:FF:000006">
    <property type="entry name" value="Cathepsin E"/>
    <property type="match status" value="1"/>
</dbReference>
<dbReference type="InterPro" id="IPR001461">
    <property type="entry name" value="Aspartic_peptidase_A1"/>
</dbReference>
<dbReference type="InterPro" id="IPR021109">
    <property type="entry name" value="Peptidase_aspartic_dom_sf"/>
</dbReference>
<sequence length="447" mass="48500">MFQVLLTLSRGHQNLLFTLIPALSLIRLGTALTWSLSGGKVDAQVYIRHRTLGRFLSPWVQSTDQSEAAVMKWAVVLCAVLALSECSVRVPLIKGKSARESLEEKGMWEQYRKLYPYNPMAKFTQNYAVGYESMTNDADMSYYGVISIGTPPQSFVVIFDTGSSNLWVPSIYCGSTACTSHHKFNPSLSSTYQSNNQPLSIQYGTGSMTGFLGYDTVSVGGIQVPHQIFGLSQTEAPFMAHMKADGILGLAYPRLAASNAQPVFDNMVQQGLVADYFSVYLSSKSQAGSEVIFGGYNPNHYTGSLVWIPLSSETYWQITMTSVTINGQVVACNGGCQAIVDTGTSLIVGPNSDIASLNYYVGATTNNGDAVVNCNNIASMPVVSFNINGHSFTLPASAYTTQSYYYGCRTGFGNGGSSLWILGDVFIREYYTVFNRANNSVGLAKSV</sequence>
<evidence type="ECO:0000256" key="5">
    <source>
        <dbReference type="ARBA" id="ARBA00022750"/>
    </source>
</evidence>
<gene>
    <name evidence="13" type="primary">PGA</name>
    <name evidence="13" type="ORF">AMEX_G18963</name>
</gene>
<feature type="disulfide bond" evidence="10">
    <location>
        <begin position="374"/>
        <end position="408"/>
    </location>
</feature>
<evidence type="ECO:0000256" key="11">
    <source>
        <dbReference type="RuleBase" id="RU000454"/>
    </source>
</evidence>
<comment type="similarity">
    <text evidence="2 11">Belongs to the peptidase A1 family.</text>
</comment>
<dbReference type="PANTHER" id="PTHR47966:SF22">
    <property type="entry name" value="PEPSIN A-3-RELATED"/>
    <property type="match status" value="1"/>
</dbReference>
<dbReference type="PANTHER" id="PTHR47966">
    <property type="entry name" value="BETA-SITE APP-CLEAVING ENZYME, ISOFORM A-RELATED"/>
    <property type="match status" value="1"/>
</dbReference>
<dbReference type="Gene3D" id="2.60.40.1960">
    <property type="match status" value="1"/>
</dbReference>
<dbReference type="GO" id="GO:0007586">
    <property type="term" value="P:digestion"/>
    <property type="evidence" value="ECO:0007669"/>
    <property type="project" value="UniProtKB-KW"/>
</dbReference>
<dbReference type="GO" id="GO:0006508">
    <property type="term" value="P:proteolysis"/>
    <property type="evidence" value="ECO:0007669"/>
    <property type="project" value="UniProtKB-KW"/>
</dbReference>
<evidence type="ECO:0000256" key="10">
    <source>
        <dbReference type="PIRSR" id="PIRSR601461-2"/>
    </source>
</evidence>
<dbReference type="PRINTS" id="PR00792">
    <property type="entry name" value="PEPSIN"/>
</dbReference>
<keyword evidence="6" id="KW-0222">Digestion</keyword>
<keyword evidence="5 11" id="KW-0064">Aspartyl protease</keyword>
<dbReference type="InterPro" id="IPR012848">
    <property type="entry name" value="Aspartic_peptidase_N"/>
</dbReference>
<dbReference type="PROSITE" id="PS51767">
    <property type="entry name" value="PEPTIDASE_A1"/>
    <property type="match status" value="1"/>
</dbReference>
<comment type="caution">
    <text evidence="13">The sequence shown here is derived from an EMBL/GenBank/DDBJ whole genome shotgun (WGS) entry which is preliminary data.</text>
</comment>
<evidence type="ECO:0000256" key="1">
    <source>
        <dbReference type="ARBA" id="ARBA00002318"/>
    </source>
</evidence>
<evidence type="ECO:0000256" key="7">
    <source>
        <dbReference type="ARBA" id="ARBA00022801"/>
    </source>
</evidence>
<keyword evidence="8 10" id="KW-1015">Disulfide bond</keyword>
<feature type="active site" evidence="9">
    <location>
        <position position="160"/>
    </location>
</feature>
<dbReference type="Proteomes" id="UP000752171">
    <property type="component" value="Unassembled WGS sequence"/>
</dbReference>
<evidence type="ECO:0000256" key="3">
    <source>
        <dbReference type="ARBA" id="ARBA00011924"/>
    </source>
</evidence>
<keyword evidence="4 11" id="KW-0645">Protease</keyword>
<evidence type="ECO:0000313" key="14">
    <source>
        <dbReference type="Proteomes" id="UP000752171"/>
    </source>
</evidence>
<dbReference type="Pfam" id="PF07966">
    <property type="entry name" value="A1_Propeptide"/>
    <property type="match status" value="1"/>
</dbReference>
<reference evidence="13 14" key="1">
    <citation type="submission" date="2021-07" db="EMBL/GenBank/DDBJ databases">
        <authorList>
            <person name="Imarazene B."/>
            <person name="Zahm M."/>
            <person name="Klopp C."/>
            <person name="Cabau C."/>
            <person name="Beille S."/>
            <person name="Jouanno E."/>
            <person name="Castinel A."/>
            <person name="Lluch J."/>
            <person name="Gil L."/>
            <person name="Kuchtly C."/>
            <person name="Lopez Roques C."/>
            <person name="Donnadieu C."/>
            <person name="Parrinello H."/>
            <person name="Journot L."/>
            <person name="Du K."/>
            <person name="Schartl M."/>
            <person name="Retaux S."/>
            <person name="Guiguen Y."/>
        </authorList>
    </citation>
    <scope>NUCLEOTIDE SEQUENCE [LARGE SCALE GENOMIC DNA]</scope>
    <source>
        <strain evidence="13">Pach_M1</strain>
        <tissue evidence="13">Testis</tissue>
    </source>
</reference>
<evidence type="ECO:0000256" key="4">
    <source>
        <dbReference type="ARBA" id="ARBA00022670"/>
    </source>
</evidence>
<dbReference type="AlphaFoldDB" id="A0A8T2L7Y4"/>